<evidence type="ECO:0000256" key="1">
    <source>
        <dbReference type="SAM" id="SignalP"/>
    </source>
</evidence>
<evidence type="ECO:0000313" key="2">
    <source>
        <dbReference type="EMBL" id="KAG5671559.1"/>
    </source>
</evidence>
<feature type="signal peptide" evidence="1">
    <location>
        <begin position="1"/>
        <end position="32"/>
    </location>
</feature>
<protein>
    <submittedName>
        <fullName evidence="2">Uncharacterized protein</fullName>
    </submittedName>
</protein>
<keyword evidence="1" id="KW-0732">Signal</keyword>
<gene>
    <name evidence="2" type="ORF">PVAND_001752</name>
</gene>
<comment type="caution">
    <text evidence="2">The sequence shown here is derived from an EMBL/GenBank/DDBJ whole genome shotgun (WGS) entry which is preliminary data.</text>
</comment>
<evidence type="ECO:0000313" key="3">
    <source>
        <dbReference type="Proteomes" id="UP001107558"/>
    </source>
</evidence>
<proteinExistence type="predicted"/>
<name>A0A9J6BPB2_POLVA</name>
<accession>A0A9J6BPB2</accession>
<reference evidence="2" key="1">
    <citation type="submission" date="2021-03" db="EMBL/GenBank/DDBJ databases">
        <title>Chromosome level genome of the anhydrobiotic midge Polypedilum vanderplanki.</title>
        <authorList>
            <person name="Yoshida Y."/>
            <person name="Kikawada T."/>
            <person name="Gusev O."/>
        </authorList>
    </citation>
    <scope>NUCLEOTIDE SEQUENCE</scope>
    <source>
        <strain evidence="2">NIAS01</strain>
        <tissue evidence="2">Whole body or cell culture</tissue>
    </source>
</reference>
<dbReference type="Proteomes" id="UP001107558">
    <property type="component" value="Chromosome 3"/>
</dbReference>
<dbReference type="AlphaFoldDB" id="A0A9J6BPB2"/>
<feature type="chain" id="PRO_5039933495" evidence="1">
    <location>
        <begin position="33"/>
        <end position="98"/>
    </location>
</feature>
<sequence>MCYCFDRSLILCTTYCVFTCLLVSESCQSCRCSCCQKRSQSRENDMKTNIEYSLNSTNKEVVIKQPKYNGKLPSLNQPPSYERAVENIYIPTLEVPTD</sequence>
<dbReference type="EMBL" id="JADBJN010000003">
    <property type="protein sequence ID" value="KAG5671559.1"/>
    <property type="molecule type" value="Genomic_DNA"/>
</dbReference>
<organism evidence="2 3">
    <name type="scientific">Polypedilum vanderplanki</name>
    <name type="common">Sleeping chironomid midge</name>
    <dbReference type="NCBI Taxonomy" id="319348"/>
    <lineage>
        <taxon>Eukaryota</taxon>
        <taxon>Metazoa</taxon>
        <taxon>Ecdysozoa</taxon>
        <taxon>Arthropoda</taxon>
        <taxon>Hexapoda</taxon>
        <taxon>Insecta</taxon>
        <taxon>Pterygota</taxon>
        <taxon>Neoptera</taxon>
        <taxon>Endopterygota</taxon>
        <taxon>Diptera</taxon>
        <taxon>Nematocera</taxon>
        <taxon>Chironomoidea</taxon>
        <taxon>Chironomidae</taxon>
        <taxon>Chironominae</taxon>
        <taxon>Polypedilum</taxon>
        <taxon>Polypedilum</taxon>
    </lineage>
</organism>
<keyword evidence="3" id="KW-1185">Reference proteome</keyword>